<gene>
    <name evidence="3" type="ORF">C0081_01475</name>
    <name evidence="2" type="ORF">C0081_19515</name>
</gene>
<dbReference type="InterPro" id="IPR025227">
    <property type="entry name" value="DUF4169"/>
</dbReference>
<evidence type="ECO:0000256" key="1">
    <source>
        <dbReference type="SAM" id="MobiDB-lite"/>
    </source>
</evidence>
<dbReference type="AlphaFoldDB" id="A0A2N5XWP5"/>
<protein>
    <submittedName>
        <fullName evidence="3">DUF4169 domain-containing protein</fullName>
    </submittedName>
</protein>
<accession>A0A2N5XWP5</accession>
<comment type="caution">
    <text evidence="3">The sequence shown here is derived from an EMBL/GenBank/DDBJ whole genome shotgun (WGS) entry which is preliminary data.</text>
</comment>
<dbReference type="RefSeq" id="WP_101532019.1">
    <property type="nucleotide sequence ID" value="NZ_JBFHIU010000027.1"/>
</dbReference>
<dbReference type="Proteomes" id="UP000234881">
    <property type="component" value="Unassembled WGS sequence"/>
</dbReference>
<organism evidence="3 4">
    <name type="scientific">Cohaesibacter celericrescens</name>
    <dbReference type="NCBI Taxonomy" id="2067669"/>
    <lineage>
        <taxon>Bacteria</taxon>
        <taxon>Pseudomonadati</taxon>
        <taxon>Pseudomonadota</taxon>
        <taxon>Alphaproteobacteria</taxon>
        <taxon>Hyphomicrobiales</taxon>
        <taxon>Cohaesibacteraceae</taxon>
    </lineage>
</organism>
<evidence type="ECO:0000313" key="4">
    <source>
        <dbReference type="Proteomes" id="UP000234881"/>
    </source>
</evidence>
<proteinExistence type="predicted"/>
<feature type="compositionally biased region" description="Basic and acidic residues" evidence="1">
    <location>
        <begin position="15"/>
        <end position="55"/>
    </location>
</feature>
<feature type="region of interest" description="Disordered" evidence="1">
    <location>
        <begin position="1"/>
        <end position="66"/>
    </location>
</feature>
<reference evidence="3 4" key="1">
    <citation type="submission" date="2018-01" db="EMBL/GenBank/DDBJ databases">
        <title>The draft genome sequence of Cohaesibacter sp. H1304.</title>
        <authorList>
            <person name="Wang N.-N."/>
            <person name="Du Z.-J."/>
        </authorList>
    </citation>
    <scope>NUCLEOTIDE SEQUENCE [LARGE SCALE GENOMIC DNA]</scope>
    <source>
        <strain evidence="3 4">H1304</strain>
    </source>
</reference>
<sequence length="66" mass="7363">MASIINLRQARKSKARVEKEQRAESNRAKFGRTKAEKAKQNSESDKLNRHLDGHKLTTAPADSDGS</sequence>
<dbReference type="Pfam" id="PF13770">
    <property type="entry name" value="DUF4169"/>
    <property type="match status" value="1"/>
</dbReference>
<evidence type="ECO:0000313" key="3">
    <source>
        <dbReference type="EMBL" id="PLW78936.1"/>
    </source>
</evidence>
<dbReference type="EMBL" id="PKUQ01000001">
    <property type="protein sequence ID" value="PLW78936.1"/>
    <property type="molecule type" value="Genomic_DNA"/>
</dbReference>
<evidence type="ECO:0000313" key="2">
    <source>
        <dbReference type="EMBL" id="PLW75529.1"/>
    </source>
</evidence>
<dbReference type="EMBL" id="PKUQ01000050">
    <property type="protein sequence ID" value="PLW75529.1"/>
    <property type="molecule type" value="Genomic_DNA"/>
</dbReference>
<keyword evidence="4" id="KW-1185">Reference proteome</keyword>
<name>A0A2N5XWP5_9HYPH</name>
<dbReference type="OrthoDB" id="7173889at2"/>